<evidence type="ECO:0000259" key="8">
    <source>
        <dbReference type="PROSITE" id="PS50106"/>
    </source>
</evidence>
<dbReference type="PANTHER" id="PTHR32060:SF22">
    <property type="entry name" value="CARBOXYL-TERMINAL-PROCESSING PEPTIDASE 3, CHLOROPLASTIC"/>
    <property type="match status" value="1"/>
</dbReference>
<dbReference type="InterPro" id="IPR001478">
    <property type="entry name" value="PDZ"/>
</dbReference>
<dbReference type="InterPro" id="IPR020992">
    <property type="entry name" value="Tail_Prtase_C"/>
</dbReference>
<sequence length="673" mass="75631">MKQGVIRYSIIACSLALAGFAQAVEPVLKESDLPVLNQESQHATASKRITNLFTRSHYKQFQLDAAFSGQIFDKYLEGLDYSRNLFLAADIERFEKYRSGFNKDLERGRLDPAYDMFNLSQQRRYERYVYALKLLDTPFDFTQKDEYVFDRAKSPWPKSSDELNELWRQRVKYDALSLKLSGKEWPEIKELLAKRYNNAIKRMSQTESEDVFQLFMNSFARAIEPHTSYLSPRNADRFNSEMNLSLEGIGAVLQAEDDFTIIRSLVPGGPAAKSNQLKPDDKITGVGQADGKVVDVIGWRLDEVVDLIKGPKGSKVRLEIQRGKGATVKTEVIELTRDKVRLEDRAAKSKVLSAEGKKIGVIEIPSFYVNLHEDVIKELATLNKQKIDGLVVDLRSNGGGALTEASALSGLFINAGPVVQIRDHMGRITVNSDDDGQVYYGGPMSVLIDRYSASASEIFAAAMQDYGRAVIIGENSFGKGTVQQHRSLAKVYDFYDEPLGHVQYTIAKFYRIDGGSTQNKGVVPDIAFPTAIPHEETGESQEPNALPWDKIASARYQRVGSFSSLLPQLDERYQARAARDPEFAYLQQDIAEYKKEKDRKSVSLNEAERRAEQEKQDAMALVRTNERLKRMGKPQVKSLDALPADYEAPDAFLQEAAYITADLSSRITGKKKG</sequence>
<dbReference type="InterPro" id="IPR029045">
    <property type="entry name" value="ClpP/crotonase-like_dom_sf"/>
</dbReference>
<dbReference type="EMBL" id="CP040449">
    <property type="protein sequence ID" value="QFI54742.1"/>
    <property type="molecule type" value="Genomic_DNA"/>
</dbReference>
<accession>A0A5J6WV11</accession>
<evidence type="ECO:0000256" key="3">
    <source>
        <dbReference type="ARBA" id="ARBA00022801"/>
    </source>
</evidence>
<dbReference type="CDD" id="cd06782">
    <property type="entry name" value="cpPDZ_CPP-like"/>
    <property type="match status" value="1"/>
</dbReference>
<dbReference type="PROSITE" id="PS50106">
    <property type="entry name" value="PDZ"/>
    <property type="match status" value="1"/>
</dbReference>
<evidence type="ECO:0000313" key="10">
    <source>
        <dbReference type="Proteomes" id="UP000594034"/>
    </source>
</evidence>
<dbReference type="Pfam" id="PF11818">
    <property type="entry name" value="DUF3340"/>
    <property type="match status" value="1"/>
</dbReference>
<dbReference type="Proteomes" id="UP000594034">
    <property type="component" value="Chromosome"/>
</dbReference>
<evidence type="ECO:0000256" key="4">
    <source>
        <dbReference type="ARBA" id="ARBA00022825"/>
    </source>
</evidence>
<feature type="domain" description="PDZ" evidence="8">
    <location>
        <begin position="239"/>
        <end position="309"/>
    </location>
</feature>
<dbReference type="InterPro" id="IPR004447">
    <property type="entry name" value="Peptidase_S41A"/>
</dbReference>
<dbReference type="EC" id="3.4.21.102" evidence="9"/>
<dbReference type="NCBIfam" id="TIGR00225">
    <property type="entry name" value="prc"/>
    <property type="match status" value="1"/>
</dbReference>
<dbReference type="GO" id="GO:0006508">
    <property type="term" value="P:proteolysis"/>
    <property type="evidence" value="ECO:0007669"/>
    <property type="project" value="UniProtKB-KW"/>
</dbReference>
<keyword evidence="3 5" id="KW-0378">Hydrolase</keyword>
<evidence type="ECO:0000313" key="9">
    <source>
        <dbReference type="EMBL" id="QFI54742.1"/>
    </source>
</evidence>
<protein>
    <submittedName>
        <fullName evidence="9">Carboxy terminal-processing peptidase</fullName>
        <ecNumber evidence="9">3.4.21.102</ecNumber>
    </submittedName>
</protein>
<dbReference type="Pfam" id="PF17804">
    <property type="entry name" value="TSP_NTD"/>
    <property type="match status" value="1"/>
</dbReference>
<dbReference type="NCBIfam" id="NF008388">
    <property type="entry name" value="PRK11186.1"/>
    <property type="match status" value="1"/>
</dbReference>
<keyword evidence="4 5" id="KW-0720">Serine protease</keyword>
<evidence type="ECO:0000256" key="1">
    <source>
        <dbReference type="ARBA" id="ARBA00009179"/>
    </source>
</evidence>
<feature type="signal peptide" evidence="7">
    <location>
        <begin position="1"/>
        <end position="23"/>
    </location>
</feature>
<dbReference type="Gene3D" id="2.30.42.10">
    <property type="match status" value="1"/>
</dbReference>
<evidence type="ECO:0000256" key="5">
    <source>
        <dbReference type="RuleBase" id="RU004404"/>
    </source>
</evidence>
<evidence type="ECO:0000256" key="7">
    <source>
        <dbReference type="SAM" id="SignalP"/>
    </source>
</evidence>
<dbReference type="SMART" id="SM00245">
    <property type="entry name" value="TSPc"/>
    <property type="match status" value="1"/>
</dbReference>
<gene>
    <name evidence="9" type="ORF">FE240_08590</name>
</gene>
<name>A0A5J6WV11_9GAMM</name>
<dbReference type="PANTHER" id="PTHR32060">
    <property type="entry name" value="TAIL-SPECIFIC PROTEASE"/>
    <property type="match status" value="1"/>
</dbReference>
<dbReference type="Gene3D" id="3.30.750.44">
    <property type="match status" value="1"/>
</dbReference>
<dbReference type="SUPFAM" id="SSF52096">
    <property type="entry name" value="ClpP/crotonase"/>
    <property type="match status" value="1"/>
</dbReference>
<feature type="chain" id="PRO_5023898758" evidence="7">
    <location>
        <begin position="24"/>
        <end position="673"/>
    </location>
</feature>
<dbReference type="InterPro" id="IPR005151">
    <property type="entry name" value="Tail-specific_protease"/>
</dbReference>
<dbReference type="Gene3D" id="3.90.226.10">
    <property type="entry name" value="2-enoyl-CoA Hydratase, Chain A, domain 1"/>
    <property type="match status" value="1"/>
</dbReference>
<dbReference type="Pfam" id="PF00595">
    <property type="entry name" value="PDZ"/>
    <property type="match status" value="1"/>
</dbReference>
<dbReference type="GO" id="GO:0030288">
    <property type="term" value="C:outer membrane-bounded periplasmic space"/>
    <property type="evidence" value="ECO:0007669"/>
    <property type="project" value="TreeGrafter"/>
</dbReference>
<evidence type="ECO:0000256" key="2">
    <source>
        <dbReference type="ARBA" id="ARBA00022670"/>
    </source>
</evidence>
<feature type="region of interest" description="Disordered" evidence="6">
    <location>
        <begin position="597"/>
        <end position="616"/>
    </location>
</feature>
<reference evidence="9 10" key="1">
    <citation type="submission" date="2019-05" db="EMBL/GenBank/DDBJ databases">
        <title>OXA-830, a novel chromosomally encoded expanded-spectrum class D beta-lactamase in Aeromonas simiae.</title>
        <authorList>
            <person name="Zhou W."/>
            <person name="Chen Q."/>
        </authorList>
    </citation>
    <scope>NUCLEOTIDE SEQUENCE [LARGE SCALE GENOMIC DNA]</scope>
    <source>
        <strain evidence="9 10">A6</strain>
    </source>
</reference>
<dbReference type="RefSeq" id="WP_193004170.1">
    <property type="nucleotide sequence ID" value="NZ_CP040449.1"/>
</dbReference>
<dbReference type="InterPro" id="IPR036034">
    <property type="entry name" value="PDZ_sf"/>
</dbReference>
<comment type="similarity">
    <text evidence="1 5">Belongs to the peptidase S41A family.</text>
</comment>
<dbReference type="SUPFAM" id="SSF50156">
    <property type="entry name" value="PDZ domain-like"/>
    <property type="match status" value="1"/>
</dbReference>
<dbReference type="SMART" id="SM00228">
    <property type="entry name" value="PDZ"/>
    <property type="match status" value="1"/>
</dbReference>
<proteinExistence type="inferred from homology"/>
<evidence type="ECO:0000256" key="6">
    <source>
        <dbReference type="SAM" id="MobiDB-lite"/>
    </source>
</evidence>
<dbReference type="KEGG" id="asim:FE240_08590"/>
<dbReference type="AlphaFoldDB" id="A0A5J6WV11"/>
<organism evidence="9 10">
    <name type="scientific">Aeromonas simiae</name>
    <dbReference type="NCBI Taxonomy" id="218936"/>
    <lineage>
        <taxon>Bacteria</taxon>
        <taxon>Pseudomonadati</taxon>
        <taxon>Pseudomonadota</taxon>
        <taxon>Gammaproteobacteria</taxon>
        <taxon>Aeromonadales</taxon>
        <taxon>Aeromonadaceae</taxon>
        <taxon>Aeromonas</taxon>
    </lineage>
</organism>
<dbReference type="Pfam" id="PF03572">
    <property type="entry name" value="Peptidase_S41"/>
    <property type="match status" value="1"/>
</dbReference>
<dbReference type="GO" id="GO:0004252">
    <property type="term" value="F:serine-type endopeptidase activity"/>
    <property type="evidence" value="ECO:0007669"/>
    <property type="project" value="UniProtKB-EC"/>
</dbReference>
<dbReference type="InterPro" id="IPR040573">
    <property type="entry name" value="TSP_N"/>
</dbReference>
<keyword evidence="7" id="KW-0732">Signal</keyword>
<keyword evidence="10" id="KW-1185">Reference proteome</keyword>
<dbReference type="GO" id="GO:0007165">
    <property type="term" value="P:signal transduction"/>
    <property type="evidence" value="ECO:0007669"/>
    <property type="project" value="TreeGrafter"/>
</dbReference>
<dbReference type="CDD" id="cd07560">
    <property type="entry name" value="Peptidase_S41_CPP"/>
    <property type="match status" value="1"/>
</dbReference>
<keyword evidence="2 5" id="KW-0645">Protease</keyword>